<dbReference type="RefSeq" id="WP_089932247.1">
    <property type="nucleotide sequence ID" value="NZ_PDFK01000003.1"/>
</dbReference>
<sequence length="230" mass="26653">MAAKSFLICNSIRFKEDDYFVPSQIKLLEDEGTPEVNLKLIEENFHEGFSLFQCHYDYVHNKVGKVFDKPFTRYFEPMDFSTYFHRENNLALVQVKTDAALEFITEINSTKEYKLEPHDISFERIIKLVPEISGAWIAELKGKHLKTAGFFGPNVHMSDEYKDAIKTGKVSSMTIKWVSKEHIEYSITISKKGSITLFNNFKTIEEELDLVNDLFQKLIKPHAIEVTPKS</sequence>
<evidence type="ECO:0000313" key="1">
    <source>
        <dbReference type="EMBL" id="PKU51251.1"/>
    </source>
</evidence>
<evidence type="ECO:0000313" key="2">
    <source>
        <dbReference type="Proteomes" id="UP000234956"/>
    </source>
</evidence>
<accession>A0A2I0UYV9</accession>
<protein>
    <submittedName>
        <fullName evidence="1">Uncharacterized protein</fullName>
    </submittedName>
</protein>
<gene>
    <name evidence="1" type="ORF">CRI88_11010</name>
</gene>
<organism evidence="1 2">
    <name type="scientific">Lysinibacillus fusiformis</name>
    <dbReference type="NCBI Taxonomy" id="28031"/>
    <lineage>
        <taxon>Bacteria</taxon>
        <taxon>Bacillati</taxon>
        <taxon>Bacillota</taxon>
        <taxon>Bacilli</taxon>
        <taxon>Bacillales</taxon>
        <taxon>Bacillaceae</taxon>
        <taxon>Lysinibacillus</taxon>
    </lineage>
</organism>
<dbReference type="AlphaFoldDB" id="A0A2I0UYV9"/>
<proteinExistence type="predicted"/>
<reference evidence="1 2" key="1">
    <citation type="submission" date="2017-10" db="EMBL/GenBank/DDBJ databases">
        <title>Draft genome of Lysinibacillus fusiformis strain Juneja, a laboratory-derived pathogen of Drosophila melanogaster.</title>
        <authorList>
            <person name="Smith B.R."/>
            <person name="Unckless R.L."/>
        </authorList>
    </citation>
    <scope>NUCLEOTIDE SEQUENCE [LARGE SCALE GENOMIC DNA]</scope>
    <source>
        <strain evidence="1 2">Juneja</strain>
    </source>
</reference>
<dbReference type="Proteomes" id="UP000234956">
    <property type="component" value="Unassembled WGS sequence"/>
</dbReference>
<name>A0A2I0UYV9_9BACI</name>
<dbReference type="EMBL" id="PDFK01000003">
    <property type="protein sequence ID" value="PKU51251.1"/>
    <property type="molecule type" value="Genomic_DNA"/>
</dbReference>
<comment type="caution">
    <text evidence="1">The sequence shown here is derived from an EMBL/GenBank/DDBJ whole genome shotgun (WGS) entry which is preliminary data.</text>
</comment>